<dbReference type="InterPro" id="IPR011990">
    <property type="entry name" value="TPR-like_helical_dom_sf"/>
</dbReference>
<organism evidence="1 2">
    <name type="scientific">Actinophytocola glycyrrhizae</name>
    <dbReference type="NCBI Taxonomy" id="2044873"/>
    <lineage>
        <taxon>Bacteria</taxon>
        <taxon>Bacillati</taxon>
        <taxon>Actinomycetota</taxon>
        <taxon>Actinomycetes</taxon>
        <taxon>Pseudonocardiales</taxon>
        <taxon>Pseudonocardiaceae</taxon>
    </lineage>
</organism>
<evidence type="ECO:0000313" key="1">
    <source>
        <dbReference type="EMBL" id="MFC4855777.1"/>
    </source>
</evidence>
<protein>
    <submittedName>
        <fullName evidence="1">Tetratricopeptide repeat protein</fullName>
    </submittedName>
</protein>
<dbReference type="Proteomes" id="UP001595859">
    <property type="component" value="Unassembled WGS sequence"/>
</dbReference>
<sequence length="84" mass="8932">MTNALIASMRRAVEAAPDDVELRLHLAELLVGAGKGDDAVTHLGVVLVADPGNRKAHGLMKRAVGGAPRHPEFDWEAAENDLRA</sequence>
<proteinExistence type="predicted"/>
<name>A0ABV9S348_9PSEU</name>
<dbReference type="Gene3D" id="1.25.40.10">
    <property type="entry name" value="Tetratricopeptide repeat domain"/>
    <property type="match status" value="1"/>
</dbReference>
<dbReference type="SUPFAM" id="SSF48452">
    <property type="entry name" value="TPR-like"/>
    <property type="match status" value="1"/>
</dbReference>
<gene>
    <name evidence="1" type="ORF">ACFPCV_19885</name>
</gene>
<comment type="caution">
    <text evidence="1">The sequence shown here is derived from an EMBL/GenBank/DDBJ whole genome shotgun (WGS) entry which is preliminary data.</text>
</comment>
<reference evidence="2" key="1">
    <citation type="journal article" date="2019" name="Int. J. Syst. Evol. Microbiol.">
        <title>The Global Catalogue of Microorganisms (GCM) 10K type strain sequencing project: providing services to taxonomists for standard genome sequencing and annotation.</title>
        <authorList>
            <consortium name="The Broad Institute Genomics Platform"/>
            <consortium name="The Broad Institute Genome Sequencing Center for Infectious Disease"/>
            <person name="Wu L."/>
            <person name="Ma J."/>
        </authorList>
    </citation>
    <scope>NUCLEOTIDE SEQUENCE [LARGE SCALE GENOMIC DNA]</scope>
    <source>
        <strain evidence="2">ZS-22-S1</strain>
    </source>
</reference>
<evidence type="ECO:0000313" key="2">
    <source>
        <dbReference type="Proteomes" id="UP001595859"/>
    </source>
</evidence>
<keyword evidence="2" id="KW-1185">Reference proteome</keyword>
<dbReference type="RefSeq" id="WP_378057736.1">
    <property type="nucleotide sequence ID" value="NZ_JBHSIS010000008.1"/>
</dbReference>
<accession>A0ABV9S348</accession>
<dbReference type="EMBL" id="JBHSIS010000008">
    <property type="protein sequence ID" value="MFC4855777.1"/>
    <property type="molecule type" value="Genomic_DNA"/>
</dbReference>
<dbReference type="Pfam" id="PF14559">
    <property type="entry name" value="TPR_19"/>
    <property type="match status" value="1"/>
</dbReference>